<keyword evidence="8 14" id="KW-1133">Transmembrane helix</keyword>
<dbReference type="GO" id="GO:0055091">
    <property type="term" value="P:phospholipid homeostasis"/>
    <property type="evidence" value="ECO:0007669"/>
    <property type="project" value="TreeGrafter"/>
</dbReference>
<dbReference type="InterPro" id="IPR024320">
    <property type="entry name" value="LPG_synthase_C"/>
</dbReference>
<comment type="catalytic activity">
    <reaction evidence="13">
        <text>L-lysyl-tRNA(Lys) + a 1,2-diacyl-sn-glycero-3-phospho-(1'-sn-glycerol) = a 1,2-diacyl-sn-glycero-3-phospho-1'-(3'-O-L-lysyl)-sn-glycerol + tRNA(Lys)</text>
        <dbReference type="Rhea" id="RHEA:10668"/>
        <dbReference type="Rhea" id="RHEA-COMP:9696"/>
        <dbReference type="Rhea" id="RHEA-COMP:9697"/>
        <dbReference type="ChEBI" id="CHEBI:64716"/>
        <dbReference type="ChEBI" id="CHEBI:75792"/>
        <dbReference type="ChEBI" id="CHEBI:78442"/>
        <dbReference type="ChEBI" id="CHEBI:78529"/>
        <dbReference type="EC" id="2.3.2.3"/>
    </reaction>
</comment>
<dbReference type="Pfam" id="PF09924">
    <property type="entry name" value="LPG_synthase_C"/>
    <property type="match status" value="1"/>
</dbReference>
<dbReference type="GO" id="GO:0006629">
    <property type="term" value="P:lipid metabolic process"/>
    <property type="evidence" value="ECO:0007669"/>
    <property type="project" value="UniProtKB-KW"/>
</dbReference>
<keyword evidence="17" id="KW-1185">Reference proteome</keyword>
<dbReference type="EC" id="2.3.2.3" evidence="3"/>
<evidence type="ECO:0000256" key="14">
    <source>
        <dbReference type="SAM" id="Phobius"/>
    </source>
</evidence>
<feature type="transmembrane region" description="Helical" evidence="14">
    <location>
        <begin position="125"/>
        <end position="145"/>
    </location>
</feature>
<keyword evidence="11" id="KW-0046">Antibiotic resistance</keyword>
<comment type="similarity">
    <text evidence="2">Belongs to the LPG synthase family.</text>
</comment>
<feature type="transmembrane region" description="Helical" evidence="14">
    <location>
        <begin position="203"/>
        <end position="224"/>
    </location>
</feature>
<keyword evidence="5" id="KW-1003">Cell membrane</keyword>
<proteinExistence type="inferred from homology"/>
<dbReference type="AlphaFoldDB" id="A0A250IQM6"/>
<evidence type="ECO:0000256" key="12">
    <source>
        <dbReference type="ARBA" id="ARBA00031899"/>
    </source>
</evidence>
<dbReference type="InterPro" id="IPR051211">
    <property type="entry name" value="PG_lysyltransferase"/>
</dbReference>
<evidence type="ECO:0000256" key="11">
    <source>
        <dbReference type="ARBA" id="ARBA00023251"/>
    </source>
</evidence>
<dbReference type="SUPFAM" id="SSF55729">
    <property type="entry name" value="Acyl-CoA N-acyltransferases (Nat)"/>
    <property type="match status" value="1"/>
</dbReference>
<dbReference type="KEGG" id="mbd:MEBOL_007038"/>
<sequence>MTHRLLRVAGPLLGVGVLTLALKALHEELHAYHYRDIVHQLEALPWPRLLLAVGLVILSYGVLTGYDWIALRYVGSGLPYRTFGPAAFIATAVSNNVGFTWLSGGSIRLRFYTSQGLSTAEVTQVVGYITLSFWVGFLSVGGALFLFDPPPIPPELHLPQVGPRLIGGLFLGVVLFYAGLVLLRREPVRIRGWQLPMPTRHHLIWQVLVAGGDWLFAAATLYALLPGHDVSFHAVLGAFIVAQMSGLLSHVPGGIGVFETVVLLFLSDRIPKPVLLGTLVVYRAVYYLLPFALSVVLIGLYEVGQRRAQVQRLAGSAGRWASSLLPNVFALATFTTGVFLLVSSVTPALDGRWAWVDRVVPLPVRDVSHLSSGLVGAGLLLLARGIQRRLDGAYVLTVVLLGVGAAVAVLRGGEFRTALVLAVLFVCFLPCHREFYRRSSLLHERFTVGWVLAILAVLGATSWLGFFVHRNAEFSSELLWRFVLHGDAPRFVRVSVGAAVVVGVFAVAHLLRALPSQPERPSLDDLATARDIVSHSPDAFAHRALLGDLTLLFNASRTGFVMSTHQGRGWVALGDPIGPEPELAGLAWRWFEEVERHNAIPVFSAVRSEHLPLYMELGLSPQKVGEQARVALRDGAPEDSRQEWEGCGFEVIPGEGVGAWLAELERVAEDWCSRRGRGDVGALDARALALGPVALVRREGRVVAFASMWTGADREEVSVRLLRFSAEAPVGVMDWLVERLREWGRREGYHWLDLGLTPSADAEEASLSPTWSHLSTWRFVHGEHFEDLPSLRAFKQRFQPRWEPRYLVSPPGLSLPSVLEDVAGRVSAVRWVGLELGGDSILRHPPRIPS</sequence>
<protein>
    <recommendedName>
        <fullName evidence="4">Phosphatidylglycerol lysyltransferase</fullName>
        <ecNumber evidence="3">2.3.2.3</ecNumber>
    </recommendedName>
    <alternativeName>
        <fullName evidence="12">Lysylphosphatidylglycerol synthase</fullName>
    </alternativeName>
</protein>
<evidence type="ECO:0000256" key="9">
    <source>
        <dbReference type="ARBA" id="ARBA00023098"/>
    </source>
</evidence>
<feature type="transmembrane region" description="Helical" evidence="14">
    <location>
        <begin position="324"/>
        <end position="349"/>
    </location>
</feature>
<evidence type="ECO:0000256" key="13">
    <source>
        <dbReference type="ARBA" id="ARBA00047540"/>
    </source>
</evidence>
<dbReference type="Pfam" id="PF03706">
    <property type="entry name" value="LPG_synthase_TM"/>
    <property type="match status" value="1"/>
</dbReference>
<gene>
    <name evidence="16" type="ORF">MEBOL_007038</name>
</gene>
<dbReference type="GO" id="GO:0050071">
    <property type="term" value="F:phosphatidylglycerol lysyltransferase activity"/>
    <property type="evidence" value="ECO:0007669"/>
    <property type="project" value="UniProtKB-EC"/>
</dbReference>
<feature type="transmembrane region" description="Helical" evidence="14">
    <location>
        <begin position="393"/>
        <end position="412"/>
    </location>
</feature>
<evidence type="ECO:0000256" key="3">
    <source>
        <dbReference type="ARBA" id="ARBA00012014"/>
    </source>
</evidence>
<evidence type="ECO:0000256" key="6">
    <source>
        <dbReference type="ARBA" id="ARBA00022679"/>
    </source>
</evidence>
<keyword evidence="9" id="KW-0443">Lipid metabolism</keyword>
<feature type="transmembrane region" description="Helical" evidence="14">
    <location>
        <begin position="284"/>
        <end position="303"/>
    </location>
</feature>
<keyword evidence="6" id="KW-0808">Transferase</keyword>
<feature type="transmembrane region" description="Helical" evidence="14">
    <location>
        <begin position="165"/>
        <end position="183"/>
    </location>
</feature>
<evidence type="ECO:0000256" key="2">
    <source>
        <dbReference type="ARBA" id="ARBA00008627"/>
    </source>
</evidence>
<evidence type="ECO:0000256" key="1">
    <source>
        <dbReference type="ARBA" id="ARBA00004651"/>
    </source>
</evidence>
<evidence type="ECO:0000256" key="4">
    <source>
        <dbReference type="ARBA" id="ARBA00021546"/>
    </source>
</evidence>
<dbReference type="GO" id="GO:0005886">
    <property type="term" value="C:plasma membrane"/>
    <property type="evidence" value="ECO:0007669"/>
    <property type="project" value="UniProtKB-SubCell"/>
</dbReference>
<evidence type="ECO:0000259" key="15">
    <source>
        <dbReference type="Pfam" id="PF09924"/>
    </source>
</evidence>
<evidence type="ECO:0000256" key="10">
    <source>
        <dbReference type="ARBA" id="ARBA00023136"/>
    </source>
</evidence>
<keyword evidence="7 14" id="KW-0812">Transmembrane</keyword>
<evidence type="ECO:0000256" key="5">
    <source>
        <dbReference type="ARBA" id="ARBA00022475"/>
    </source>
</evidence>
<feature type="transmembrane region" description="Helical" evidence="14">
    <location>
        <begin position="83"/>
        <end position="104"/>
    </location>
</feature>
<feature type="domain" description="Phosphatidylglycerol lysyltransferase C-terminal" evidence="15">
    <location>
        <begin position="535"/>
        <end position="808"/>
    </location>
</feature>
<dbReference type="InterPro" id="IPR022791">
    <property type="entry name" value="L-PG_synthase/AglD"/>
</dbReference>
<accession>A0A250IQM6</accession>
<feature type="transmembrane region" description="Helical" evidence="14">
    <location>
        <begin position="488"/>
        <end position="511"/>
    </location>
</feature>
<feature type="transmembrane region" description="Helical" evidence="14">
    <location>
        <begin position="418"/>
        <end position="436"/>
    </location>
</feature>
<dbReference type="InterPro" id="IPR016181">
    <property type="entry name" value="Acyl_CoA_acyltransferase"/>
</dbReference>
<dbReference type="Proteomes" id="UP000217289">
    <property type="component" value="Chromosome"/>
</dbReference>
<dbReference type="RefSeq" id="WP_157823858.1">
    <property type="nucleotide sequence ID" value="NZ_CP022163.1"/>
</dbReference>
<dbReference type="PANTHER" id="PTHR34697:SF2">
    <property type="entry name" value="PHOSPHATIDYLGLYCEROL LYSYLTRANSFERASE"/>
    <property type="match status" value="1"/>
</dbReference>
<reference evidence="16 17" key="1">
    <citation type="submission" date="2017-06" db="EMBL/GenBank/DDBJ databases">
        <authorList>
            <person name="Kim H.J."/>
            <person name="Triplett B.A."/>
        </authorList>
    </citation>
    <scope>NUCLEOTIDE SEQUENCE [LARGE SCALE GENOMIC DNA]</scope>
    <source>
        <strain evidence="16 17">DSM 14713</strain>
    </source>
</reference>
<dbReference type="PANTHER" id="PTHR34697">
    <property type="entry name" value="PHOSPHATIDYLGLYCEROL LYSYLTRANSFERASE"/>
    <property type="match status" value="1"/>
</dbReference>
<keyword evidence="10 14" id="KW-0472">Membrane</keyword>
<feature type="transmembrane region" description="Helical" evidence="14">
    <location>
        <begin position="448"/>
        <end position="468"/>
    </location>
</feature>
<organism evidence="16 17">
    <name type="scientific">Melittangium boletus DSM 14713</name>
    <dbReference type="NCBI Taxonomy" id="1294270"/>
    <lineage>
        <taxon>Bacteria</taxon>
        <taxon>Pseudomonadati</taxon>
        <taxon>Myxococcota</taxon>
        <taxon>Myxococcia</taxon>
        <taxon>Myxococcales</taxon>
        <taxon>Cystobacterineae</taxon>
        <taxon>Archangiaceae</taxon>
        <taxon>Melittangium</taxon>
    </lineage>
</organism>
<evidence type="ECO:0000313" key="16">
    <source>
        <dbReference type="EMBL" id="ATB33540.1"/>
    </source>
</evidence>
<comment type="subcellular location">
    <subcellularLocation>
        <location evidence="1">Cell membrane</location>
        <topology evidence="1">Multi-pass membrane protein</topology>
    </subcellularLocation>
</comment>
<dbReference type="GO" id="GO:0046677">
    <property type="term" value="P:response to antibiotic"/>
    <property type="evidence" value="ECO:0007669"/>
    <property type="project" value="UniProtKB-KW"/>
</dbReference>
<dbReference type="EMBL" id="CP022163">
    <property type="protein sequence ID" value="ATB33540.1"/>
    <property type="molecule type" value="Genomic_DNA"/>
</dbReference>
<evidence type="ECO:0000313" key="17">
    <source>
        <dbReference type="Proteomes" id="UP000217289"/>
    </source>
</evidence>
<name>A0A250IQM6_9BACT</name>
<evidence type="ECO:0000256" key="8">
    <source>
        <dbReference type="ARBA" id="ARBA00022989"/>
    </source>
</evidence>
<feature type="transmembrane region" description="Helical" evidence="14">
    <location>
        <begin position="46"/>
        <end position="63"/>
    </location>
</feature>
<dbReference type="OrthoDB" id="145485at2"/>
<dbReference type="NCBIfam" id="NF033480">
    <property type="entry name" value="bifunc_MprF"/>
    <property type="match status" value="1"/>
</dbReference>
<evidence type="ECO:0000256" key="7">
    <source>
        <dbReference type="ARBA" id="ARBA00022692"/>
    </source>
</evidence>